<dbReference type="InterPro" id="IPR050465">
    <property type="entry name" value="UPF0194_transport"/>
</dbReference>
<dbReference type="Gene3D" id="2.40.420.20">
    <property type="match status" value="1"/>
</dbReference>
<dbReference type="Gene3D" id="2.40.50.100">
    <property type="match status" value="1"/>
</dbReference>
<keyword evidence="4" id="KW-1133">Transmembrane helix</keyword>
<dbReference type="RefSeq" id="WP_284137170.1">
    <property type="nucleotide sequence ID" value="NZ_JASJUT010000003.1"/>
</dbReference>
<dbReference type="PANTHER" id="PTHR32347">
    <property type="entry name" value="EFFLUX SYSTEM COMPONENT YKNX-RELATED"/>
    <property type="match status" value="1"/>
</dbReference>
<dbReference type="Proteomes" id="UP001231915">
    <property type="component" value="Unassembled WGS sequence"/>
</dbReference>
<evidence type="ECO:0000256" key="1">
    <source>
        <dbReference type="ARBA" id="ARBA00004196"/>
    </source>
</evidence>
<keyword evidence="2 3" id="KW-0175">Coiled coil</keyword>
<evidence type="ECO:0000256" key="4">
    <source>
        <dbReference type="SAM" id="Phobius"/>
    </source>
</evidence>
<proteinExistence type="predicted"/>
<name>A0ABT7EK95_9GAMM</name>
<evidence type="ECO:0000256" key="3">
    <source>
        <dbReference type="SAM" id="Coils"/>
    </source>
</evidence>
<comment type="caution">
    <text evidence="5">The sequence shown here is derived from an EMBL/GenBank/DDBJ whole genome shotgun (WGS) entry which is preliminary data.</text>
</comment>
<dbReference type="Gene3D" id="2.40.30.170">
    <property type="match status" value="1"/>
</dbReference>
<accession>A0ABT7EK95</accession>
<keyword evidence="6" id="KW-1185">Reference proteome</keyword>
<reference evidence="5 6" key="1">
    <citation type="submission" date="2023-05" db="EMBL/GenBank/DDBJ databases">
        <title>Pseudoalteromonas ardens sp. nov., Pseudoalteromonas obscura sp. nov., and Pseudoalteromonas umbrosa sp. nov., isolated from the coral Montipora capitata.</title>
        <authorList>
            <person name="Thomas E.M."/>
            <person name="Smith E.M."/>
            <person name="Papke E."/>
            <person name="Shlafstein M.D."/>
            <person name="Oline D.K."/>
            <person name="Videau P."/>
            <person name="Saw J.H."/>
            <person name="Strangman W.K."/>
            <person name="Ushijima B."/>
        </authorList>
    </citation>
    <scope>NUCLEOTIDE SEQUENCE [LARGE SCALE GENOMIC DNA]</scope>
    <source>
        <strain evidence="5 6">P94</strain>
    </source>
</reference>
<dbReference type="PANTHER" id="PTHR32347:SF14">
    <property type="entry name" value="EFFLUX SYSTEM COMPONENT YKNX-RELATED"/>
    <property type="match status" value="1"/>
</dbReference>
<dbReference type="Gene3D" id="1.10.287.470">
    <property type="entry name" value="Helix hairpin bin"/>
    <property type="match status" value="1"/>
</dbReference>
<keyword evidence="4" id="KW-0812">Transmembrane</keyword>
<evidence type="ECO:0000313" key="6">
    <source>
        <dbReference type="Proteomes" id="UP001231915"/>
    </source>
</evidence>
<sequence length="420" mass="46686">MIKDTSGQDQSVQKKRPIYKRKRASIIGAGAALFGVLLWLQLSPQAQHSIEREQLDIAKVEFGNLVREVGAQGKIVAAHAPTIYSPEIGVTTLYVNAGDSVHKGQLVAQLHSPKLSSELKQQESELSRLESEWQRQQLESRRQALALEKSLDLARVTLDAAERENRRAQISIKTSLISQIDLEQAQDEFARAKLNFTHAQKEAEIGRDTLKFELASVKSNVERQAIVVEEIKRRVTNLQVRASVHGIVGNLLVQNKSAVSQNQPLMTLVDLSAYEVELQVPESYANELGLSMPVLMRIGAKEFEGKLSAISPEVSDREVTTRVKFSNQDISGIRQNQRVHARIQLESKQNVLKVKRGPFLNTGGYIAYRLHDNVAQRVDIKIGSSSLKDIEIIAGLQEGDEIIVSGYDAFSDASSVLIRQ</sequence>
<evidence type="ECO:0000256" key="2">
    <source>
        <dbReference type="ARBA" id="ARBA00023054"/>
    </source>
</evidence>
<protein>
    <submittedName>
        <fullName evidence="5">Efflux RND transporter periplasmic adaptor subunit</fullName>
    </submittedName>
</protein>
<feature type="transmembrane region" description="Helical" evidence="4">
    <location>
        <begin position="24"/>
        <end position="42"/>
    </location>
</feature>
<keyword evidence="4" id="KW-0472">Membrane</keyword>
<feature type="coiled-coil region" evidence="3">
    <location>
        <begin position="112"/>
        <end position="202"/>
    </location>
</feature>
<organism evidence="5 6">
    <name type="scientific">Pseudoalteromonas obscura</name>
    <dbReference type="NCBI Taxonomy" id="3048491"/>
    <lineage>
        <taxon>Bacteria</taxon>
        <taxon>Pseudomonadati</taxon>
        <taxon>Pseudomonadota</taxon>
        <taxon>Gammaproteobacteria</taxon>
        <taxon>Alteromonadales</taxon>
        <taxon>Pseudoalteromonadaceae</taxon>
        <taxon>Pseudoalteromonas</taxon>
    </lineage>
</organism>
<dbReference type="EMBL" id="JASJUT010000003">
    <property type="protein sequence ID" value="MDK2595479.1"/>
    <property type="molecule type" value="Genomic_DNA"/>
</dbReference>
<evidence type="ECO:0000313" key="5">
    <source>
        <dbReference type="EMBL" id="MDK2595479.1"/>
    </source>
</evidence>
<comment type="subcellular location">
    <subcellularLocation>
        <location evidence="1">Cell envelope</location>
    </subcellularLocation>
</comment>
<gene>
    <name evidence="5" type="ORF">QNM18_10525</name>
</gene>
<dbReference type="SUPFAM" id="SSF56954">
    <property type="entry name" value="Outer membrane efflux proteins (OEP)"/>
    <property type="match status" value="1"/>
</dbReference>